<dbReference type="EMBL" id="AMGW01000002">
    <property type="protein sequence ID" value="EXJ61671.1"/>
    <property type="molecule type" value="Genomic_DNA"/>
</dbReference>
<protein>
    <submittedName>
        <fullName evidence="2">Uncharacterized protein</fullName>
    </submittedName>
</protein>
<evidence type="ECO:0000256" key="1">
    <source>
        <dbReference type="SAM" id="MobiDB-lite"/>
    </source>
</evidence>
<feature type="compositionally biased region" description="Polar residues" evidence="1">
    <location>
        <begin position="127"/>
        <end position="139"/>
    </location>
</feature>
<keyword evidence="3" id="KW-1185">Reference proteome</keyword>
<dbReference type="VEuPathDB" id="FungiDB:A1O7_02100"/>
<comment type="caution">
    <text evidence="2">The sequence shown here is derived from an EMBL/GenBank/DDBJ whole genome shotgun (WGS) entry which is preliminary data.</text>
</comment>
<feature type="compositionally biased region" description="Low complexity" evidence="1">
    <location>
        <begin position="82"/>
        <end position="99"/>
    </location>
</feature>
<feature type="compositionally biased region" description="Polar residues" evidence="1">
    <location>
        <begin position="71"/>
        <end position="81"/>
    </location>
</feature>
<dbReference type="OrthoDB" id="4356615at2759"/>
<evidence type="ECO:0000313" key="3">
    <source>
        <dbReference type="Proteomes" id="UP000019473"/>
    </source>
</evidence>
<feature type="compositionally biased region" description="Basic and acidic residues" evidence="1">
    <location>
        <begin position="330"/>
        <end position="357"/>
    </location>
</feature>
<feature type="compositionally biased region" description="Polar residues" evidence="1">
    <location>
        <begin position="362"/>
        <end position="373"/>
    </location>
</feature>
<sequence>MDEDDRGDSAVSPENSKHSKRDRLKGALARTKSKFKKENERPREPDLPDDVNDFLSAGRTSVSSAGHPLPQRSNVTPTDEQSISPTSTRPSTSDSSTNPFAAPRSPRKISVPKIDVSNAQRWPRAQSVGTTGTTEQDINNFLRPEYQARSQSASSFSGQPKKNRRGRKLSVSFNEAPPVVIGEGGDDAPTPPVEIGKARQRARSASPMSGRGQHLPEGSMNGTNGKRPSPVPPPPSQVHAPPDVLRPRMMRRVQTGFAIDSAGISGLDKEFEMTLRVGDTASRGGSTSDTPEIIAPRPVRVVQPPPAVFEESAESSTVKKEPASTNLRGKFREGDALRMHLDKQGPDVVDDIREGRPMGRGTAQSKQEPSNWL</sequence>
<dbReference type="STRING" id="1182544.W9WAV8"/>
<accession>W9WAV8</accession>
<name>W9WAV8_9EURO</name>
<feature type="compositionally biased region" description="Polar residues" evidence="1">
    <location>
        <begin position="148"/>
        <end position="160"/>
    </location>
</feature>
<dbReference type="GeneID" id="19176710"/>
<feature type="compositionally biased region" description="Basic and acidic residues" evidence="1">
    <location>
        <begin position="36"/>
        <end position="46"/>
    </location>
</feature>
<reference evidence="2 3" key="1">
    <citation type="submission" date="2013-03" db="EMBL/GenBank/DDBJ databases">
        <title>The Genome Sequence of Cladophialophora yegresii CBS 114405.</title>
        <authorList>
            <consortium name="The Broad Institute Genomics Platform"/>
            <person name="Cuomo C."/>
            <person name="de Hoog S."/>
            <person name="Gorbushina A."/>
            <person name="Walker B."/>
            <person name="Young S.K."/>
            <person name="Zeng Q."/>
            <person name="Gargeya S."/>
            <person name="Fitzgerald M."/>
            <person name="Haas B."/>
            <person name="Abouelleil A."/>
            <person name="Allen A.W."/>
            <person name="Alvarado L."/>
            <person name="Arachchi H.M."/>
            <person name="Berlin A.M."/>
            <person name="Chapman S.B."/>
            <person name="Gainer-Dewar J."/>
            <person name="Goldberg J."/>
            <person name="Griggs A."/>
            <person name="Gujja S."/>
            <person name="Hansen M."/>
            <person name="Howarth C."/>
            <person name="Imamovic A."/>
            <person name="Ireland A."/>
            <person name="Larimer J."/>
            <person name="McCowan C."/>
            <person name="Murphy C."/>
            <person name="Pearson M."/>
            <person name="Poon T.W."/>
            <person name="Priest M."/>
            <person name="Roberts A."/>
            <person name="Saif S."/>
            <person name="Shea T."/>
            <person name="Sisk P."/>
            <person name="Sykes S."/>
            <person name="Wortman J."/>
            <person name="Nusbaum C."/>
            <person name="Birren B."/>
        </authorList>
    </citation>
    <scope>NUCLEOTIDE SEQUENCE [LARGE SCALE GENOMIC DNA]</scope>
    <source>
        <strain evidence="2 3">CBS 114405</strain>
    </source>
</reference>
<organism evidence="2 3">
    <name type="scientific">Cladophialophora yegresii CBS 114405</name>
    <dbReference type="NCBI Taxonomy" id="1182544"/>
    <lineage>
        <taxon>Eukaryota</taxon>
        <taxon>Fungi</taxon>
        <taxon>Dikarya</taxon>
        <taxon>Ascomycota</taxon>
        <taxon>Pezizomycotina</taxon>
        <taxon>Eurotiomycetes</taxon>
        <taxon>Chaetothyriomycetidae</taxon>
        <taxon>Chaetothyriales</taxon>
        <taxon>Herpotrichiellaceae</taxon>
        <taxon>Cladophialophora</taxon>
    </lineage>
</organism>
<evidence type="ECO:0000313" key="2">
    <source>
        <dbReference type="EMBL" id="EXJ61671.1"/>
    </source>
</evidence>
<feature type="region of interest" description="Disordered" evidence="1">
    <location>
        <begin position="279"/>
        <end position="373"/>
    </location>
</feature>
<feature type="region of interest" description="Disordered" evidence="1">
    <location>
        <begin position="1"/>
        <end position="251"/>
    </location>
</feature>
<dbReference type="HOGENOM" id="CLU_721678_0_0_1"/>
<gene>
    <name evidence="2" type="ORF">A1O7_02100</name>
</gene>
<dbReference type="Proteomes" id="UP000019473">
    <property type="component" value="Unassembled WGS sequence"/>
</dbReference>
<proteinExistence type="predicted"/>
<dbReference type="AlphaFoldDB" id="W9WAV8"/>
<dbReference type="RefSeq" id="XP_007754325.1">
    <property type="nucleotide sequence ID" value="XM_007756135.1"/>
</dbReference>